<comment type="caution">
    <text evidence="1">The sequence shown here is derived from an EMBL/GenBank/DDBJ whole genome shotgun (WGS) entry which is preliminary data.</text>
</comment>
<dbReference type="Proteomes" id="UP000076837">
    <property type="component" value="Unassembled WGS sequence"/>
</dbReference>
<gene>
    <name evidence="1" type="ORF">ST47_g167</name>
</gene>
<accession>A0A163MH00</accession>
<proteinExistence type="predicted"/>
<evidence type="ECO:0000313" key="2">
    <source>
        <dbReference type="Proteomes" id="UP000076837"/>
    </source>
</evidence>
<organism evidence="1 2">
    <name type="scientific">Didymella rabiei</name>
    <name type="common">Chickpea ascochyta blight fungus</name>
    <name type="synonym">Mycosphaerella rabiei</name>
    <dbReference type="NCBI Taxonomy" id="5454"/>
    <lineage>
        <taxon>Eukaryota</taxon>
        <taxon>Fungi</taxon>
        <taxon>Dikarya</taxon>
        <taxon>Ascomycota</taxon>
        <taxon>Pezizomycotina</taxon>
        <taxon>Dothideomycetes</taxon>
        <taxon>Pleosporomycetidae</taxon>
        <taxon>Pleosporales</taxon>
        <taxon>Pleosporineae</taxon>
        <taxon>Didymellaceae</taxon>
        <taxon>Ascochyta</taxon>
    </lineage>
</organism>
<dbReference type="AlphaFoldDB" id="A0A163MH00"/>
<evidence type="ECO:0000313" key="1">
    <source>
        <dbReference type="EMBL" id="KZM28706.1"/>
    </source>
</evidence>
<sequence length="373" mass="40910">MHAKMPRPLRKLFSTKASPVEGTAEIEAGSSDTTTNFLRLPAEIRAKIYGEVICSAETNDDFGLADSFWNGSESTENGDCLDNVARTPNDQAMLAHNSTIAAGNVLDTDETVHDDFGGFKSFADILNLRLVCRQVTRELDYEIVQHTTSRVESTIGTVKKPLGYSSALQNIPSDPFWDEQPLLILDSEPKTYKDIQNLCITTYASDIHQSGSLGNDEQVFLESLAPHVRSLTLNMAVPEHVSAVSEQHACRVVGHAVEILTLHMFNAMCNTALQENRSKGDPLPLGGVVKVQICFPAGCSYARLGLRDYFVKVGGLMGLEMKMVKDEKCKIVGVVFALVGVDRLAKSRASKSKRVLGRVKSVWKKVTRGHLGR</sequence>
<keyword evidence="2" id="KW-1185">Reference proteome</keyword>
<dbReference type="EMBL" id="JYNV01000004">
    <property type="protein sequence ID" value="KZM28706.1"/>
    <property type="molecule type" value="Genomic_DNA"/>
</dbReference>
<name>A0A163MH00_DIDRA</name>
<reference evidence="1 2" key="1">
    <citation type="journal article" date="2016" name="Sci. Rep.">
        <title>Draft genome sequencing and secretome analysis of fungal phytopathogen Ascochyta rabiei provides insight into the necrotrophic effector repertoire.</title>
        <authorList>
            <person name="Verma S."/>
            <person name="Gazara R.K."/>
            <person name="Nizam S."/>
            <person name="Parween S."/>
            <person name="Chattopadhyay D."/>
            <person name="Verma P.K."/>
        </authorList>
    </citation>
    <scope>NUCLEOTIDE SEQUENCE [LARGE SCALE GENOMIC DNA]</scope>
    <source>
        <strain evidence="1 2">ArDII</strain>
    </source>
</reference>
<protein>
    <submittedName>
        <fullName evidence="1">Uncharacterized protein</fullName>
    </submittedName>
</protein>
<dbReference type="OrthoDB" id="3789474at2759"/>